<sequence length="121" mass="14063">MPVRSLNTCVLKWVTKEEIEKVLMRWAEEVKKAHPEVKRIGYFGSYARGDWGVGSDLDVIIVVEKSDEPFIRRPLSFDITEFPVCVDLLVYTEEELEKLKGTGFYGRVIEREVVWVLDVKN</sequence>
<dbReference type="InterPro" id="IPR002934">
    <property type="entry name" value="Polymerase_NTP_transf_dom"/>
</dbReference>
<dbReference type="Gene3D" id="3.30.460.10">
    <property type="entry name" value="Beta Polymerase, domain 2"/>
    <property type="match status" value="1"/>
</dbReference>
<gene>
    <name evidence="2" type="ORF">TST_0271</name>
</gene>
<keyword evidence="2" id="KW-0808">Transferase</keyword>
<dbReference type="RefSeq" id="WP_068548955.1">
    <property type="nucleotide sequence ID" value="NZ_AP013035.1"/>
</dbReference>
<proteinExistence type="predicted"/>
<feature type="domain" description="Polymerase nucleotidyl transferase" evidence="1">
    <location>
        <begin position="24"/>
        <end position="96"/>
    </location>
</feature>
<name>A0A0S3QRY4_THET7</name>
<dbReference type="OrthoDB" id="129748at2"/>
<dbReference type="SUPFAM" id="SSF81301">
    <property type="entry name" value="Nucleotidyltransferase"/>
    <property type="match status" value="1"/>
</dbReference>
<keyword evidence="3" id="KW-1185">Reference proteome</keyword>
<dbReference type="PATRIC" id="fig|1298851.3.peg.279"/>
<accession>A0A0S3QRY4</accession>
<evidence type="ECO:0000259" key="1">
    <source>
        <dbReference type="Pfam" id="PF01909"/>
    </source>
</evidence>
<reference evidence="3" key="1">
    <citation type="journal article" date="2018" name="Science">
        <title>A primordial and reversible TCA cycle in a facultatively chemolithoautotrophic thermophile.</title>
        <authorList>
            <person name="Nunoura T."/>
            <person name="Chikaraishi Y."/>
            <person name="Izaki R."/>
            <person name="Suwa T."/>
            <person name="Sato T."/>
            <person name="Harada T."/>
            <person name="Mori K."/>
            <person name="Kato Y."/>
            <person name="Miyazaki M."/>
            <person name="Shimamura S."/>
            <person name="Yanagawa K."/>
            <person name="Shuto A."/>
            <person name="Ohkouchi N."/>
            <person name="Fujita N."/>
            <person name="Takaki Y."/>
            <person name="Atomi H."/>
            <person name="Takai K."/>
        </authorList>
    </citation>
    <scope>NUCLEOTIDE SEQUENCE [LARGE SCALE GENOMIC DNA]</scope>
    <source>
        <strain evidence="3">DSM 17441 / JCM 13301 / NBRC 103674 / ABI70S6</strain>
    </source>
</reference>
<dbReference type="AlphaFoldDB" id="A0A0S3QRY4"/>
<organism evidence="2 3">
    <name type="scientific">Thermosulfidibacter takaii (strain DSM 17441 / JCM 13301 / NBRC 103674 / ABI70S6)</name>
    <dbReference type="NCBI Taxonomy" id="1298851"/>
    <lineage>
        <taxon>Bacteria</taxon>
        <taxon>Pseudomonadati</taxon>
        <taxon>Thermosulfidibacterota</taxon>
        <taxon>Thermosulfidibacteria</taxon>
        <taxon>Thermosulfidibacterales</taxon>
        <taxon>Thermosulfidibacteraceae</taxon>
    </lineage>
</organism>
<dbReference type="GO" id="GO:0016779">
    <property type="term" value="F:nucleotidyltransferase activity"/>
    <property type="evidence" value="ECO:0007669"/>
    <property type="project" value="InterPro"/>
</dbReference>
<dbReference type="CDD" id="cd05403">
    <property type="entry name" value="NT_KNTase_like"/>
    <property type="match status" value="1"/>
</dbReference>
<evidence type="ECO:0000313" key="3">
    <source>
        <dbReference type="Proteomes" id="UP000063234"/>
    </source>
</evidence>
<evidence type="ECO:0000313" key="2">
    <source>
        <dbReference type="EMBL" id="BAT71080.1"/>
    </source>
</evidence>
<dbReference type="Pfam" id="PF01909">
    <property type="entry name" value="NTP_transf_2"/>
    <property type="match status" value="1"/>
</dbReference>
<protein>
    <submittedName>
        <fullName evidence="2">Nucleotidyltransferase domain protein</fullName>
    </submittedName>
</protein>
<dbReference type="Proteomes" id="UP000063234">
    <property type="component" value="Chromosome"/>
</dbReference>
<dbReference type="EMBL" id="AP013035">
    <property type="protein sequence ID" value="BAT71080.1"/>
    <property type="molecule type" value="Genomic_DNA"/>
</dbReference>
<dbReference type="PANTHER" id="PTHR43449">
    <property type="entry name" value="NUCLEOTIDYLTRANSFERASE"/>
    <property type="match status" value="1"/>
</dbReference>
<dbReference type="PANTHER" id="PTHR43449:SF3">
    <property type="entry name" value="POLYMERASE NUCLEOTIDYL TRANSFERASE DOMAIN-CONTAINING PROTEIN"/>
    <property type="match status" value="1"/>
</dbReference>
<dbReference type="InterPro" id="IPR043519">
    <property type="entry name" value="NT_sf"/>
</dbReference>
<dbReference type="KEGG" id="ttk:TST_0271"/>